<evidence type="ECO:0000313" key="2">
    <source>
        <dbReference type="Proteomes" id="UP000032452"/>
    </source>
</evidence>
<organism evidence="1 2">
    <name type="scientific">Aliterella atlantica CENA595</name>
    <dbReference type="NCBI Taxonomy" id="1618023"/>
    <lineage>
        <taxon>Bacteria</taxon>
        <taxon>Bacillati</taxon>
        <taxon>Cyanobacteriota</taxon>
        <taxon>Cyanophyceae</taxon>
        <taxon>Chroococcidiopsidales</taxon>
        <taxon>Aliterellaceae</taxon>
        <taxon>Aliterella</taxon>
    </lineage>
</organism>
<comment type="caution">
    <text evidence="1">The sequence shown here is derived from an EMBL/GenBank/DDBJ whole genome shotgun (WGS) entry which is preliminary data.</text>
</comment>
<proteinExistence type="predicted"/>
<dbReference type="Proteomes" id="UP000032452">
    <property type="component" value="Unassembled WGS sequence"/>
</dbReference>
<keyword evidence="2" id="KW-1185">Reference proteome</keyword>
<name>A0A0D8ZKS5_9CYAN</name>
<accession>A0A0D8ZKS5</accession>
<sequence length="249" mass="27298">MLEGEVDLEIGQGFKENSTPVDDVQPGFAGVALEGVEGVINSVAVLVVLLGERPVVAEQAHFDGQLAGGGVGVGHHEVESALWRQPAFGAPHRVDGVDEVLQRVHDENGVVFFLLLRLVRLEQTQDVRGLVAQAVAGVVEKFLGGVDDGQVGVVVAEDFGEFPVRAAHFERPARHQKRLHRPNHVMPDVAVEVVVIVHRRDAIEVLVFFFENVLIHSQFSVFSFQFSVEQPSVGCQLETENRKLKTPQR</sequence>
<dbReference type="AlphaFoldDB" id="A0A0D8ZKS5"/>
<protein>
    <submittedName>
        <fullName evidence="1">Uncharacterized protein</fullName>
    </submittedName>
</protein>
<gene>
    <name evidence="1" type="ORF">UH38_24460</name>
</gene>
<evidence type="ECO:0000313" key="1">
    <source>
        <dbReference type="EMBL" id="KJH69335.1"/>
    </source>
</evidence>
<reference evidence="1 2" key="1">
    <citation type="submission" date="2015-02" db="EMBL/GenBank/DDBJ databases">
        <title>Draft genome of a novel marine cyanobacterium (Chroococcales) isolated from South Atlantic Ocean.</title>
        <authorList>
            <person name="Rigonato J."/>
            <person name="Alvarenga D.O."/>
            <person name="Branco L.H."/>
            <person name="Varani A.M."/>
            <person name="Brandini F.P."/>
            <person name="Fiore M.F."/>
        </authorList>
    </citation>
    <scope>NUCLEOTIDE SEQUENCE [LARGE SCALE GENOMIC DNA]</scope>
    <source>
        <strain evidence="1 2">CENA595</strain>
    </source>
</reference>
<dbReference type="EMBL" id="JYON01000054">
    <property type="protein sequence ID" value="KJH69335.1"/>
    <property type="molecule type" value="Genomic_DNA"/>
</dbReference>